<protein>
    <submittedName>
        <fullName evidence="1">Putative ovule protein</fullName>
    </submittedName>
</protein>
<dbReference type="EMBL" id="GEDG01034622">
    <property type="protein sequence ID" value="JAP09639.1"/>
    <property type="molecule type" value="Transcribed_RNA"/>
</dbReference>
<name>A0A0V0GPH1_SOLCH</name>
<sequence length="101" mass="12194">MSNYQTECQTITNSTCRQDIIHRSSEQPVIFRKKEHKLKHLYTPKDELKFRKAVYVNYKQTCLVVSSKLAFYAICNNKINSNREEETFPLRFLLHRHHRNH</sequence>
<reference evidence="1" key="1">
    <citation type="submission" date="2015-12" db="EMBL/GenBank/DDBJ databases">
        <title>Gene expression during late stages of embryo sac development: a critical building block for successful pollen-pistil interactions.</title>
        <authorList>
            <person name="Liu Y."/>
            <person name="Joly V."/>
            <person name="Sabar M."/>
            <person name="Matton D.P."/>
        </authorList>
    </citation>
    <scope>NUCLEOTIDE SEQUENCE</scope>
</reference>
<accession>A0A0V0GPH1</accession>
<proteinExistence type="predicted"/>
<dbReference type="AlphaFoldDB" id="A0A0V0GPH1"/>
<organism evidence="1">
    <name type="scientific">Solanum chacoense</name>
    <name type="common">Chaco potato</name>
    <dbReference type="NCBI Taxonomy" id="4108"/>
    <lineage>
        <taxon>Eukaryota</taxon>
        <taxon>Viridiplantae</taxon>
        <taxon>Streptophyta</taxon>
        <taxon>Embryophyta</taxon>
        <taxon>Tracheophyta</taxon>
        <taxon>Spermatophyta</taxon>
        <taxon>Magnoliopsida</taxon>
        <taxon>eudicotyledons</taxon>
        <taxon>Gunneridae</taxon>
        <taxon>Pentapetalae</taxon>
        <taxon>asterids</taxon>
        <taxon>lamiids</taxon>
        <taxon>Solanales</taxon>
        <taxon>Solanaceae</taxon>
        <taxon>Solanoideae</taxon>
        <taxon>Solaneae</taxon>
        <taxon>Solanum</taxon>
    </lineage>
</organism>
<evidence type="ECO:0000313" key="1">
    <source>
        <dbReference type="EMBL" id="JAP09639.1"/>
    </source>
</evidence>
<feature type="non-terminal residue" evidence="1">
    <location>
        <position position="101"/>
    </location>
</feature>